<accession>A0A0F9PBK0</accession>
<organism evidence="1">
    <name type="scientific">marine sediment metagenome</name>
    <dbReference type="NCBI Taxonomy" id="412755"/>
    <lineage>
        <taxon>unclassified sequences</taxon>
        <taxon>metagenomes</taxon>
        <taxon>ecological metagenomes</taxon>
    </lineage>
</organism>
<sequence>MLQNTREKVNVASRPNRARAALRVALKKLDGLDSRQGEEY</sequence>
<evidence type="ECO:0000313" key="1">
    <source>
        <dbReference type="EMBL" id="KKN21887.1"/>
    </source>
</evidence>
<reference evidence="1" key="1">
    <citation type="journal article" date="2015" name="Nature">
        <title>Complex archaea that bridge the gap between prokaryotes and eukaryotes.</title>
        <authorList>
            <person name="Spang A."/>
            <person name="Saw J.H."/>
            <person name="Jorgensen S.L."/>
            <person name="Zaremba-Niedzwiedzka K."/>
            <person name="Martijn J."/>
            <person name="Lind A.E."/>
            <person name="van Eijk R."/>
            <person name="Schleper C."/>
            <person name="Guy L."/>
            <person name="Ettema T.J."/>
        </authorList>
    </citation>
    <scope>NUCLEOTIDE SEQUENCE</scope>
</reference>
<dbReference type="AlphaFoldDB" id="A0A0F9PBK0"/>
<dbReference type="EMBL" id="LAZR01003110">
    <property type="protein sequence ID" value="KKN21887.1"/>
    <property type="molecule type" value="Genomic_DNA"/>
</dbReference>
<proteinExistence type="predicted"/>
<protein>
    <submittedName>
        <fullName evidence="1">Uncharacterized protein</fullName>
    </submittedName>
</protein>
<comment type="caution">
    <text evidence="1">The sequence shown here is derived from an EMBL/GenBank/DDBJ whole genome shotgun (WGS) entry which is preliminary data.</text>
</comment>
<gene>
    <name evidence="1" type="ORF">LCGC14_0920730</name>
</gene>
<name>A0A0F9PBK0_9ZZZZ</name>